<dbReference type="HAMAP" id="MF_00658">
    <property type="entry name" value="23SrRNA_methyltr_H"/>
    <property type="match status" value="1"/>
</dbReference>
<keyword evidence="7" id="KW-1185">Reference proteome</keyword>
<evidence type="ECO:0000313" key="7">
    <source>
        <dbReference type="Proteomes" id="UP001059252"/>
    </source>
</evidence>
<dbReference type="Proteomes" id="UP001059252">
    <property type="component" value="Chromosome"/>
</dbReference>
<dbReference type="Gene3D" id="3.40.1280.10">
    <property type="match status" value="1"/>
</dbReference>
<name>A0ABY5RAG5_9MOLU</name>
<accession>A0ABY5RAG5</accession>
<dbReference type="PIRSF" id="PIRSF004505">
    <property type="entry name" value="MT_bac"/>
    <property type="match status" value="1"/>
</dbReference>
<dbReference type="InterPro" id="IPR029026">
    <property type="entry name" value="tRNA_m1G_MTases_N"/>
</dbReference>
<organism evidence="6 7">
    <name type="scientific">Mycoplasma iguanae</name>
    <dbReference type="NCBI Taxonomy" id="292461"/>
    <lineage>
        <taxon>Bacteria</taxon>
        <taxon>Bacillati</taxon>
        <taxon>Mycoplasmatota</taxon>
        <taxon>Mollicutes</taxon>
        <taxon>Mycoplasmataceae</taxon>
        <taxon>Mycoplasma</taxon>
    </lineage>
</organism>
<reference evidence="6" key="1">
    <citation type="submission" date="2022-08" db="EMBL/GenBank/DDBJ databases">
        <title>Complete genome of Mycoplasma iguanae type strain 2327.</title>
        <authorList>
            <person name="Spergser J."/>
        </authorList>
    </citation>
    <scope>NUCLEOTIDE SEQUENCE</scope>
    <source>
        <strain evidence="6">2327</strain>
    </source>
</reference>
<feature type="binding site" evidence="5">
    <location>
        <position position="95"/>
    </location>
    <ligand>
        <name>S-adenosyl-L-methionine</name>
        <dbReference type="ChEBI" id="CHEBI:59789"/>
    </ligand>
</feature>
<evidence type="ECO:0000256" key="1">
    <source>
        <dbReference type="ARBA" id="ARBA00022603"/>
    </source>
</evidence>
<keyword evidence="3 5" id="KW-0949">S-adenosyl-L-methionine</keyword>
<dbReference type="EMBL" id="CP102734">
    <property type="protein sequence ID" value="UVD81980.1"/>
    <property type="molecule type" value="Genomic_DNA"/>
</dbReference>
<dbReference type="InterPro" id="IPR003742">
    <property type="entry name" value="RlmH-like"/>
</dbReference>
<dbReference type="Pfam" id="PF02590">
    <property type="entry name" value="SPOUT_MTase"/>
    <property type="match status" value="1"/>
</dbReference>
<dbReference type="RefSeq" id="WP_258211154.1">
    <property type="nucleotide sequence ID" value="NZ_CP102734.1"/>
</dbReference>
<evidence type="ECO:0000256" key="5">
    <source>
        <dbReference type="HAMAP-Rule" id="MF_00658"/>
    </source>
</evidence>
<evidence type="ECO:0000313" key="6">
    <source>
        <dbReference type="EMBL" id="UVD81980.1"/>
    </source>
</evidence>
<evidence type="ECO:0000256" key="4">
    <source>
        <dbReference type="ARBA" id="ARBA00038303"/>
    </source>
</evidence>
<dbReference type="CDD" id="cd18081">
    <property type="entry name" value="RlmH-like"/>
    <property type="match status" value="1"/>
</dbReference>
<comment type="caution">
    <text evidence="5">Lacks conserved residue(s) required for the propagation of feature annotation.</text>
</comment>
<keyword evidence="5" id="KW-0963">Cytoplasm</keyword>
<comment type="subunit">
    <text evidence="5">Homodimer.</text>
</comment>
<evidence type="ECO:0000256" key="2">
    <source>
        <dbReference type="ARBA" id="ARBA00022679"/>
    </source>
</evidence>
<keyword evidence="1 5" id="KW-0489">Methyltransferase</keyword>
<proteinExistence type="inferred from homology"/>
<feature type="binding site" evidence="5">
    <location>
        <begin position="111"/>
        <end position="116"/>
    </location>
    <ligand>
        <name>S-adenosyl-L-methionine</name>
        <dbReference type="ChEBI" id="CHEBI:59789"/>
    </ligand>
</feature>
<dbReference type="InterPro" id="IPR029028">
    <property type="entry name" value="Alpha/beta_knot_MTases"/>
</dbReference>
<dbReference type="PANTHER" id="PTHR33603">
    <property type="entry name" value="METHYLTRANSFERASE"/>
    <property type="match status" value="1"/>
</dbReference>
<gene>
    <name evidence="5" type="primary">rlmH</name>
    <name evidence="6" type="ORF">NV226_01585</name>
</gene>
<comment type="subcellular location">
    <subcellularLocation>
        <location evidence="5">Cytoplasm</location>
    </subcellularLocation>
</comment>
<keyword evidence="5" id="KW-0698">rRNA processing</keyword>
<evidence type="ECO:0000256" key="3">
    <source>
        <dbReference type="ARBA" id="ARBA00022691"/>
    </source>
</evidence>
<keyword evidence="2 5" id="KW-0808">Transferase</keyword>
<dbReference type="PANTHER" id="PTHR33603:SF1">
    <property type="entry name" value="RIBOSOMAL RNA LARGE SUBUNIT METHYLTRANSFERASE H"/>
    <property type="match status" value="1"/>
</dbReference>
<comment type="similarity">
    <text evidence="4 5">Belongs to the RNA methyltransferase RlmH family.</text>
</comment>
<sequence>MKINVISVGSLKNDLQKIYDSYAKKISFFAKINLIEIKESNEKNIQQKITFETTKILEKIPHNSRVILCSLQGKQISSDEFANFTEIDNITFVIGGSNGVDEKLFKEKINFSKMTFPHQLFRIMLIEQIYRGFTIKKNIKYHK</sequence>
<protein>
    <recommendedName>
        <fullName evidence="5">Ribosomal RNA large subunit methyltransferase H</fullName>
        <ecNumber evidence="5">2.1.1.177</ecNumber>
    </recommendedName>
    <alternativeName>
        <fullName evidence="5">23S rRNA (pseudouridine1915-N3)-methyltransferase</fullName>
    </alternativeName>
    <alternativeName>
        <fullName evidence="5">23S rRNA m3Psi1915 methyltransferase</fullName>
    </alternativeName>
    <alternativeName>
        <fullName evidence="5">rRNA (pseudouridine-N3-)-methyltransferase RlmH</fullName>
    </alternativeName>
</protein>
<comment type="function">
    <text evidence="5">Specifically methylates the pseudouridine at position 1915 (m3Psi1915) in 23S rRNA.</text>
</comment>
<dbReference type="SUPFAM" id="SSF75217">
    <property type="entry name" value="alpha/beta knot"/>
    <property type="match status" value="1"/>
</dbReference>
<dbReference type="EC" id="2.1.1.177" evidence="5"/>
<comment type="catalytic activity">
    <reaction evidence="5">
        <text>pseudouridine(1915) in 23S rRNA + S-adenosyl-L-methionine = N(3)-methylpseudouridine(1915) in 23S rRNA + S-adenosyl-L-homocysteine + H(+)</text>
        <dbReference type="Rhea" id="RHEA:42752"/>
        <dbReference type="Rhea" id="RHEA-COMP:10221"/>
        <dbReference type="Rhea" id="RHEA-COMP:10222"/>
        <dbReference type="ChEBI" id="CHEBI:15378"/>
        <dbReference type="ChEBI" id="CHEBI:57856"/>
        <dbReference type="ChEBI" id="CHEBI:59789"/>
        <dbReference type="ChEBI" id="CHEBI:65314"/>
        <dbReference type="ChEBI" id="CHEBI:74486"/>
        <dbReference type="EC" id="2.1.1.177"/>
    </reaction>
</comment>